<dbReference type="EMBL" id="JAFNEN010001048">
    <property type="protein sequence ID" value="KAG8175177.1"/>
    <property type="molecule type" value="Genomic_DNA"/>
</dbReference>
<protein>
    <submittedName>
        <fullName evidence="2">Uncharacterized protein</fullName>
    </submittedName>
</protein>
<feature type="chain" id="PRO_5043529398" evidence="1">
    <location>
        <begin position="18"/>
        <end position="112"/>
    </location>
</feature>
<dbReference type="Proteomes" id="UP000827092">
    <property type="component" value="Unassembled WGS sequence"/>
</dbReference>
<sequence length="112" mass="12651">MSFSLALALYTITYVDTITPPVPKPTQDVEKCPGFFPVYSEPPWYTLPFQIDGQKRLDSNSTNHYVFVKGGVVPQDACAGSEMDPIYPPPGPQLYQYFQKTNWFRNPSLSNP</sequence>
<gene>
    <name evidence="2" type="ORF">JTE90_022600</name>
</gene>
<evidence type="ECO:0000313" key="3">
    <source>
        <dbReference type="Proteomes" id="UP000827092"/>
    </source>
</evidence>
<proteinExistence type="predicted"/>
<accession>A0AAV6TTB5</accession>
<keyword evidence="3" id="KW-1185">Reference proteome</keyword>
<evidence type="ECO:0000256" key="1">
    <source>
        <dbReference type="SAM" id="SignalP"/>
    </source>
</evidence>
<feature type="non-terminal residue" evidence="2">
    <location>
        <position position="112"/>
    </location>
</feature>
<feature type="signal peptide" evidence="1">
    <location>
        <begin position="1"/>
        <end position="17"/>
    </location>
</feature>
<dbReference type="AlphaFoldDB" id="A0AAV6TTB5"/>
<comment type="caution">
    <text evidence="2">The sequence shown here is derived from an EMBL/GenBank/DDBJ whole genome shotgun (WGS) entry which is preliminary data.</text>
</comment>
<keyword evidence="1" id="KW-0732">Signal</keyword>
<organism evidence="2 3">
    <name type="scientific">Oedothorax gibbosus</name>
    <dbReference type="NCBI Taxonomy" id="931172"/>
    <lineage>
        <taxon>Eukaryota</taxon>
        <taxon>Metazoa</taxon>
        <taxon>Ecdysozoa</taxon>
        <taxon>Arthropoda</taxon>
        <taxon>Chelicerata</taxon>
        <taxon>Arachnida</taxon>
        <taxon>Araneae</taxon>
        <taxon>Araneomorphae</taxon>
        <taxon>Entelegynae</taxon>
        <taxon>Araneoidea</taxon>
        <taxon>Linyphiidae</taxon>
        <taxon>Erigoninae</taxon>
        <taxon>Oedothorax</taxon>
    </lineage>
</organism>
<evidence type="ECO:0000313" key="2">
    <source>
        <dbReference type="EMBL" id="KAG8175177.1"/>
    </source>
</evidence>
<reference evidence="2 3" key="1">
    <citation type="journal article" date="2022" name="Nat. Ecol. Evol.">
        <title>A masculinizing supergene underlies an exaggerated male reproductive morph in a spider.</title>
        <authorList>
            <person name="Hendrickx F."/>
            <person name="De Corte Z."/>
            <person name="Sonet G."/>
            <person name="Van Belleghem S.M."/>
            <person name="Kostlbacher S."/>
            <person name="Vangestel C."/>
        </authorList>
    </citation>
    <scope>NUCLEOTIDE SEQUENCE [LARGE SCALE GENOMIC DNA]</scope>
    <source>
        <strain evidence="2">W744_W776</strain>
    </source>
</reference>
<name>A0AAV6TTB5_9ARAC</name>